<organism evidence="4 5">
    <name type="scientific">Vitreoscilla massiliensis</name>
    <dbReference type="NCBI Taxonomy" id="1689272"/>
    <lineage>
        <taxon>Bacteria</taxon>
        <taxon>Pseudomonadati</taxon>
        <taxon>Pseudomonadota</taxon>
        <taxon>Betaproteobacteria</taxon>
        <taxon>Neisseriales</taxon>
        <taxon>Neisseriaceae</taxon>
        <taxon>Vitreoscilla</taxon>
    </lineage>
</organism>
<gene>
    <name evidence="4" type="ORF">LVJ82_05080</name>
</gene>
<evidence type="ECO:0000313" key="5">
    <source>
        <dbReference type="Proteomes" id="UP000832011"/>
    </source>
</evidence>
<dbReference type="PRINTS" id="PR00081">
    <property type="entry name" value="GDHRDH"/>
</dbReference>
<evidence type="ECO:0000313" key="4">
    <source>
        <dbReference type="EMBL" id="UOO90357.1"/>
    </source>
</evidence>
<comment type="similarity">
    <text evidence="1">Belongs to the short-chain dehydrogenases/reductases (SDR) family.</text>
</comment>
<evidence type="ECO:0000256" key="2">
    <source>
        <dbReference type="ARBA" id="ARBA00022857"/>
    </source>
</evidence>
<accession>A0ABY4EAA5</accession>
<evidence type="ECO:0000256" key="1">
    <source>
        <dbReference type="ARBA" id="ARBA00006484"/>
    </source>
</evidence>
<dbReference type="PANTHER" id="PTHR43391">
    <property type="entry name" value="RETINOL DEHYDROGENASE-RELATED"/>
    <property type="match status" value="1"/>
</dbReference>
<dbReference type="Pfam" id="PF00106">
    <property type="entry name" value="adh_short"/>
    <property type="match status" value="1"/>
</dbReference>
<proteinExistence type="inferred from homology"/>
<dbReference type="InterPro" id="IPR002347">
    <property type="entry name" value="SDR_fam"/>
</dbReference>
<keyword evidence="3" id="KW-0560">Oxidoreductase</keyword>
<sequence length="276" mass="30035">MKSIFITGCSSGIGYATAHLLHNQGWRVIASCRQAADVARLQSEGLECLQVDVRVSADYAAAIAYIQEHVGVLDAFFANAGFGQNGAVDDVPLEAVKAQFATNVFGTWDGILHVLPLFREQGFGRILVNSSVLGFAAMALRAPYNSSKFALEGLCDTLRLELAATDIHVSLLQPGPIKTRFRHNTLEQFLAHVPQQGSHADYRYLLQRLRGEGKPNRFAISSEDCAAVCTQALNAPHPKARYRVTTATKIMTVFKHLLPTCVLDKILIAGNDKGQA</sequence>
<dbReference type="Gene3D" id="3.40.50.720">
    <property type="entry name" value="NAD(P)-binding Rossmann-like Domain"/>
    <property type="match status" value="1"/>
</dbReference>
<evidence type="ECO:0000256" key="3">
    <source>
        <dbReference type="ARBA" id="ARBA00023002"/>
    </source>
</evidence>
<dbReference type="InterPro" id="IPR020904">
    <property type="entry name" value="Sc_DH/Rdtase_CS"/>
</dbReference>
<dbReference type="CDD" id="cd05374">
    <property type="entry name" value="17beta-HSD-like_SDR_c"/>
    <property type="match status" value="1"/>
</dbReference>
<protein>
    <submittedName>
        <fullName evidence="4">SDR family NAD(P)-dependent oxidoreductase</fullName>
    </submittedName>
</protein>
<dbReference type="SUPFAM" id="SSF51735">
    <property type="entry name" value="NAD(P)-binding Rossmann-fold domains"/>
    <property type="match status" value="1"/>
</dbReference>
<keyword evidence="5" id="KW-1185">Reference proteome</keyword>
<keyword evidence="2" id="KW-0521">NADP</keyword>
<dbReference type="PROSITE" id="PS00061">
    <property type="entry name" value="ADH_SHORT"/>
    <property type="match status" value="1"/>
</dbReference>
<name>A0ABY4EAA5_9NEIS</name>
<reference evidence="4 5" key="1">
    <citation type="journal article" date="2022" name="Res Sq">
        <title>Evolution of multicellular longitudinally dividing oral cavity symbionts (Neisseriaceae).</title>
        <authorList>
            <person name="Nyongesa S."/>
            <person name="Weber P."/>
            <person name="Bernet E."/>
            <person name="Pullido F."/>
            <person name="Nieckarz M."/>
            <person name="Delaby M."/>
            <person name="Nieves C."/>
            <person name="Viehboeck T."/>
            <person name="Krause N."/>
            <person name="Rivera-Millot A."/>
            <person name="Nakamura A."/>
            <person name="Vischer N."/>
            <person name="VanNieuwenhze M."/>
            <person name="Brun Y."/>
            <person name="Cava F."/>
            <person name="Bulgheresi S."/>
            <person name="Veyrier F."/>
        </authorList>
    </citation>
    <scope>NUCLEOTIDE SEQUENCE [LARGE SCALE GENOMIC DNA]</scope>
    <source>
        <strain evidence="4 5">SN4</strain>
    </source>
</reference>
<dbReference type="InterPro" id="IPR036291">
    <property type="entry name" value="NAD(P)-bd_dom_sf"/>
</dbReference>
<dbReference type="EMBL" id="CP091511">
    <property type="protein sequence ID" value="UOO90357.1"/>
    <property type="molecule type" value="Genomic_DNA"/>
</dbReference>
<dbReference type="PANTHER" id="PTHR43391:SF14">
    <property type="entry name" value="DEHYDROGENASE_REDUCTASE SDR FAMILY PROTEIN 7-LIKE"/>
    <property type="match status" value="1"/>
</dbReference>
<dbReference type="RefSeq" id="WP_058356257.1">
    <property type="nucleotide sequence ID" value="NZ_CABKVG010000008.1"/>
</dbReference>
<dbReference type="Proteomes" id="UP000832011">
    <property type="component" value="Chromosome"/>
</dbReference>